<dbReference type="Proteomes" id="UP000235392">
    <property type="component" value="Unassembled WGS sequence"/>
</dbReference>
<gene>
    <name evidence="2" type="ORF">PCASD_23090</name>
</gene>
<proteinExistence type="predicted"/>
<feature type="region of interest" description="Disordered" evidence="1">
    <location>
        <begin position="35"/>
        <end position="101"/>
    </location>
</feature>
<name>A0A2N5TPP5_9BASI</name>
<reference evidence="2 3" key="1">
    <citation type="submission" date="2017-11" db="EMBL/GenBank/DDBJ databases">
        <title>De novo assembly and phasing of dikaryotic genomes from two isolates of Puccinia coronata f. sp. avenae, the causal agent of oat crown rust.</title>
        <authorList>
            <person name="Miller M.E."/>
            <person name="Zhang Y."/>
            <person name="Omidvar V."/>
            <person name="Sperschneider J."/>
            <person name="Schwessinger B."/>
            <person name="Raley C."/>
            <person name="Palmer J.M."/>
            <person name="Garnica D."/>
            <person name="Upadhyaya N."/>
            <person name="Rathjen J."/>
            <person name="Taylor J.M."/>
            <person name="Park R.F."/>
            <person name="Dodds P.N."/>
            <person name="Hirsch C.D."/>
            <person name="Kianian S.F."/>
            <person name="Figueroa M."/>
        </authorList>
    </citation>
    <scope>NUCLEOTIDE SEQUENCE [LARGE SCALE GENOMIC DNA]</scope>
    <source>
        <strain evidence="2">12SD80</strain>
    </source>
</reference>
<evidence type="ECO:0000313" key="3">
    <source>
        <dbReference type="Proteomes" id="UP000235392"/>
    </source>
</evidence>
<dbReference type="EMBL" id="PGCI01000405">
    <property type="protein sequence ID" value="PLW27477.1"/>
    <property type="molecule type" value="Genomic_DNA"/>
</dbReference>
<evidence type="ECO:0000313" key="2">
    <source>
        <dbReference type="EMBL" id="PLW27477.1"/>
    </source>
</evidence>
<evidence type="ECO:0000256" key="1">
    <source>
        <dbReference type="SAM" id="MobiDB-lite"/>
    </source>
</evidence>
<dbReference type="AlphaFoldDB" id="A0A2N5TPP5"/>
<accession>A0A2N5TPP5</accession>
<comment type="caution">
    <text evidence="2">The sequence shown here is derived from an EMBL/GenBank/DDBJ whole genome shotgun (WGS) entry which is preliminary data.</text>
</comment>
<sequence>MKGQPNRIEDQIIDMRCQAEVSNTSAWHQHLGSDLAGQAEVSNTSAATWQVRPRCPTPRQRPGRSGRGVQHLGSDLAGQAEVSNTSAATWQVRPRCPTPRQ</sequence>
<protein>
    <submittedName>
        <fullName evidence="2">Uncharacterized protein</fullName>
    </submittedName>
</protein>
<organism evidence="2 3">
    <name type="scientific">Puccinia coronata f. sp. avenae</name>
    <dbReference type="NCBI Taxonomy" id="200324"/>
    <lineage>
        <taxon>Eukaryota</taxon>
        <taxon>Fungi</taxon>
        <taxon>Dikarya</taxon>
        <taxon>Basidiomycota</taxon>
        <taxon>Pucciniomycotina</taxon>
        <taxon>Pucciniomycetes</taxon>
        <taxon>Pucciniales</taxon>
        <taxon>Pucciniaceae</taxon>
        <taxon>Puccinia</taxon>
    </lineage>
</organism>